<dbReference type="InterPro" id="IPR003008">
    <property type="entry name" value="Tubulin_FtsZ_GTPase"/>
</dbReference>
<feature type="binding site" evidence="8">
    <location>
        <begin position="109"/>
        <end position="111"/>
    </location>
    <ligand>
        <name>GTP</name>
        <dbReference type="ChEBI" id="CHEBI:37565"/>
    </ligand>
</feature>
<dbReference type="SMART" id="SM00865">
    <property type="entry name" value="Tubulin_C"/>
    <property type="match status" value="1"/>
</dbReference>
<dbReference type="RefSeq" id="WP_166033675.1">
    <property type="nucleotide sequence ID" value="NZ_CP049887.1"/>
</dbReference>
<name>A0A6G8AR32_9ENTE</name>
<organism evidence="14 15">
    <name type="scientific">Vagococcus hydrophili</name>
    <dbReference type="NCBI Taxonomy" id="2714947"/>
    <lineage>
        <taxon>Bacteria</taxon>
        <taxon>Bacillati</taxon>
        <taxon>Bacillota</taxon>
        <taxon>Bacilli</taxon>
        <taxon>Lactobacillales</taxon>
        <taxon>Enterococcaceae</taxon>
        <taxon>Vagococcus</taxon>
    </lineage>
</organism>
<dbReference type="InterPro" id="IPR008280">
    <property type="entry name" value="Tub_FtsZ_C"/>
</dbReference>
<feature type="domain" description="Tubulin/FtsZ 2-layer sandwich" evidence="13">
    <location>
        <begin position="208"/>
        <end position="325"/>
    </location>
</feature>
<feature type="domain" description="Tubulin/FtsZ GTPase" evidence="12">
    <location>
        <begin position="14"/>
        <end position="206"/>
    </location>
</feature>
<keyword evidence="6 8" id="KW-0717">Septation</keyword>
<dbReference type="GO" id="GO:0005737">
    <property type="term" value="C:cytoplasm"/>
    <property type="evidence" value="ECO:0007669"/>
    <property type="project" value="UniProtKB-SubCell"/>
</dbReference>
<keyword evidence="2 8" id="KW-0963">Cytoplasm</keyword>
<feature type="binding site" evidence="8">
    <location>
        <position position="188"/>
    </location>
    <ligand>
        <name>GTP</name>
        <dbReference type="ChEBI" id="CHEBI:37565"/>
    </ligand>
</feature>
<keyword evidence="4 8" id="KW-0547">Nucleotide-binding</keyword>
<dbReference type="Proteomes" id="UP000501747">
    <property type="component" value="Chromosome"/>
</dbReference>
<dbReference type="PANTHER" id="PTHR30314:SF3">
    <property type="entry name" value="MITOCHONDRIAL DIVISION PROTEIN FSZA"/>
    <property type="match status" value="1"/>
</dbReference>
<dbReference type="Gene3D" id="3.40.50.1440">
    <property type="entry name" value="Tubulin/FtsZ, GTPase domain"/>
    <property type="match status" value="1"/>
</dbReference>
<evidence type="ECO:0000256" key="8">
    <source>
        <dbReference type="HAMAP-Rule" id="MF_00909"/>
    </source>
</evidence>
<reference evidence="14 15" key="1">
    <citation type="submission" date="2020-03" db="EMBL/GenBank/DDBJ databases">
        <title>Vagococcus sp. nov., isolated from beetles.</title>
        <authorList>
            <person name="Hyun D.-W."/>
            <person name="Bae J.-W."/>
        </authorList>
    </citation>
    <scope>NUCLEOTIDE SEQUENCE [LARGE SCALE GENOMIC DNA]</scope>
    <source>
        <strain evidence="14 15">HDW17B</strain>
    </source>
</reference>
<dbReference type="GO" id="GO:0000917">
    <property type="term" value="P:division septum assembly"/>
    <property type="evidence" value="ECO:0007669"/>
    <property type="project" value="UniProtKB-KW"/>
</dbReference>
<feature type="compositionally biased region" description="Polar residues" evidence="11">
    <location>
        <begin position="330"/>
        <end position="347"/>
    </location>
</feature>
<evidence type="ECO:0000256" key="7">
    <source>
        <dbReference type="ARBA" id="ARBA00023306"/>
    </source>
</evidence>
<dbReference type="GO" id="GO:0003924">
    <property type="term" value="F:GTPase activity"/>
    <property type="evidence" value="ECO:0007669"/>
    <property type="project" value="UniProtKB-UniRule"/>
</dbReference>
<evidence type="ECO:0000256" key="10">
    <source>
        <dbReference type="RuleBase" id="RU000631"/>
    </source>
</evidence>
<evidence type="ECO:0000256" key="11">
    <source>
        <dbReference type="SAM" id="MobiDB-lite"/>
    </source>
</evidence>
<comment type="function">
    <text evidence="8 10">Essential cell division protein that forms a contractile ring structure (Z ring) at the future cell division site. The regulation of the ring assembly controls the timing and the location of cell division. One of the functions of the FtsZ ring is to recruit other cell division proteins to the septum to produce a new cell wall between the dividing cells. Binds GTP and shows GTPase activity.</text>
</comment>
<dbReference type="AlphaFoldDB" id="A0A6G8AR32"/>
<evidence type="ECO:0000256" key="6">
    <source>
        <dbReference type="ARBA" id="ARBA00023210"/>
    </source>
</evidence>
<dbReference type="HAMAP" id="MF_00909">
    <property type="entry name" value="FtsZ"/>
    <property type="match status" value="1"/>
</dbReference>
<feature type="compositionally biased region" description="Basic and acidic residues" evidence="11">
    <location>
        <begin position="384"/>
        <end position="401"/>
    </location>
</feature>
<dbReference type="PRINTS" id="PR00423">
    <property type="entry name" value="CELLDVISFTSZ"/>
</dbReference>
<dbReference type="Gene3D" id="3.30.1330.20">
    <property type="entry name" value="Tubulin/FtsZ, C-terminal domain"/>
    <property type="match status" value="1"/>
</dbReference>
<accession>A0A6G8AR32</accession>
<protein>
    <recommendedName>
        <fullName evidence="8 9">Cell division protein FtsZ</fullName>
    </recommendedName>
</protein>
<evidence type="ECO:0000313" key="15">
    <source>
        <dbReference type="Proteomes" id="UP000501747"/>
    </source>
</evidence>
<dbReference type="CDD" id="cd02201">
    <property type="entry name" value="FtsZ_type1"/>
    <property type="match status" value="1"/>
</dbReference>
<comment type="subcellular location">
    <subcellularLocation>
        <location evidence="8">Cytoplasm</location>
    </subcellularLocation>
    <text evidence="8">Assembles at midcell at the inner surface of the cytoplasmic membrane.</text>
</comment>
<evidence type="ECO:0000256" key="3">
    <source>
        <dbReference type="ARBA" id="ARBA00022618"/>
    </source>
</evidence>
<keyword evidence="3 8" id="KW-0132">Cell division</keyword>
<dbReference type="KEGG" id="vhy:G7082_02735"/>
<keyword evidence="5 8" id="KW-0342">GTP-binding</keyword>
<dbReference type="SUPFAM" id="SSF52490">
    <property type="entry name" value="Tubulin nucleotide-binding domain-like"/>
    <property type="match status" value="1"/>
</dbReference>
<dbReference type="Pfam" id="PF12327">
    <property type="entry name" value="FtsZ_C"/>
    <property type="match status" value="1"/>
</dbReference>
<dbReference type="NCBIfam" id="TIGR00065">
    <property type="entry name" value="ftsZ"/>
    <property type="match status" value="1"/>
</dbReference>
<evidence type="ECO:0000256" key="5">
    <source>
        <dbReference type="ARBA" id="ARBA00023134"/>
    </source>
</evidence>
<proteinExistence type="inferred from homology"/>
<gene>
    <name evidence="8 14" type="primary">ftsZ</name>
    <name evidence="14" type="ORF">G7082_02735</name>
</gene>
<evidence type="ECO:0000256" key="4">
    <source>
        <dbReference type="ARBA" id="ARBA00022741"/>
    </source>
</evidence>
<feature type="binding site" evidence="8">
    <location>
        <position position="144"/>
    </location>
    <ligand>
        <name>GTP</name>
        <dbReference type="ChEBI" id="CHEBI:37565"/>
    </ligand>
</feature>
<evidence type="ECO:0000256" key="9">
    <source>
        <dbReference type="NCBIfam" id="TIGR00065"/>
    </source>
</evidence>
<dbReference type="EMBL" id="CP049887">
    <property type="protein sequence ID" value="QIL47524.1"/>
    <property type="molecule type" value="Genomic_DNA"/>
</dbReference>
<dbReference type="InterPro" id="IPR037103">
    <property type="entry name" value="Tubulin/FtsZ-like_C"/>
</dbReference>
<evidence type="ECO:0000259" key="12">
    <source>
        <dbReference type="SMART" id="SM00864"/>
    </source>
</evidence>
<dbReference type="PROSITE" id="PS01135">
    <property type="entry name" value="FTSZ_2"/>
    <property type="match status" value="1"/>
</dbReference>
<evidence type="ECO:0000256" key="1">
    <source>
        <dbReference type="ARBA" id="ARBA00009690"/>
    </source>
</evidence>
<dbReference type="InterPro" id="IPR020805">
    <property type="entry name" value="Cell_div_FtsZ_CS"/>
</dbReference>
<dbReference type="GO" id="GO:0051258">
    <property type="term" value="P:protein polymerization"/>
    <property type="evidence" value="ECO:0007669"/>
    <property type="project" value="UniProtKB-UniRule"/>
</dbReference>
<evidence type="ECO:0000259" key="13">
    <source>
        <dbReference type="SMART" id="SM00865"/>
    </source>
</evidence>
<keyword evidence="7 8" id="KW-0131">Cell cycle</keyword>
<comment type="similarity">
    <text evidence="1 8 10">Belongs to the FtsZ family.</text>
</comment>
<dbReference type="InterPro" id="IPR045061">
    <property type="entry name" value="FtsZ/CetZ"/>
</dbReference>
<keyword evidence="15" id="KW-1185">Reference proteome</keyword>
<feature type="binding site" evidence="8">
    <location>
        <begin position="22"/>
        <end position="26"/>
    </location>
    <ligand>
        <name>GTP</name>
        <dbReference type="ChEBI" id="CHEBI:37565"/>
    </ligand>
</feature>
<dbReference type="PANTHER" id="PTHR30314">
    <property type="entry name" value="CELL DIVISION PROTEIN FTSZ-RELATED"/>
    <property type="match status" value="1"/>
</dbReference>
<dbReference type="GO" id="GO:0005525">
    <property type="term" value="F:GTP binding"/>
    <property type="evidence" value="ECO:0007669"/>
    <property type="project" value="UniProtKB-UniRule"/>
</dbReference>
<dbReference type="SUPFAM" id="SSF55307">
    <property type="entry name" value="Tubulin C-terminal domain-like"/>
    <property type="match status" value="1"/>
</dbReference>
<dbReference type="Pfam" id="PF00091">
    <property type="entry name" value="Tubulin"/>
    <property type="match status" value="1"/>
</dbReference>
<sequence length="419" mass="44293">MEFSLDSTVNTGAVIKVIGVGGAGGNAVNRMIDEGVKGVEFIVANTDVQALQHSKAETVIQLGPKFTKGLGAGSLPDVGEKAAGESEEQIAASLQGADLVFITSGMGGGTGTGAAPVVAGIAKAQGALTVGVVTRPFSFEGPKRSRFAAEGISELKENVDTLVIISNNRLLEIVDKKTPMLEAFREADNVLRQGVQGISDLITSPGYVNLDFADVKTVMEDQGTALMGIGVANGEDRVIEATRKAIASPLLETSIEGAEQVLLNITGGLDMTLFEAQDASEIVASATGGDVNIILGTSVNDQLGDEIIVTVIATGIDPGKRERPMAPRGNVTTQGMVQRQVRPTQEAKQVEVEATNTNNGAFGDWDIRREAPTRNVPDETQFESIEKRDFDTFSNTESDHSSDEDDDELSTPPFFRRKK</sequence>
<feature type="binding site" evidence="8">
    <location>
        <position position="140"/>
    </location>
    <ligand>
        <name>GTP</name>
        <dbReference type="ChEBI" id="CHEBI:37565"/>
    </ligand>
</feature>
<dbReference type="GO" id="GO:0032153">
    <property type="term" value="C:cell division site"/>
    <property type="evidence" value="ECO:0007669"/>
    <property type="project" value="UniProtKB-UniRule"/>
</dbReference>
<comment type="subunit">
    <text evidence="8">Homodimer. Polymerizes to form a dynamic ring structure in a strictly GTP-dependent manner. Interacts directly with several other division proteins.</text>
</comment>
<dbReference type="FunFam" id="3.40.50.1440:FF:000023">
    <property type="entry name" value="Cell division protein FtsZ"/>
    <property type="match status" value="1"/>
</dbReference>
<evidence type="ECO:0000313" key="14">
    <source>
        <dbReference type="EMBL" id="QIL47524.1"/>
    </source>
</evidence>
<dbReference type="SMART" id="SM00864">
    <property type="entry name" value="Tubulin"/>
    <property type="match status" value="1"/>
</dbReference>
<dbReference type="PROSITE" id="PS01134">
    <property type="entry name" value="FTSZ_1"/>
    <property type="match status" value="1"/>
</dbReference>
<evidence type="ECO:0000256" key="2">
    <source>
        <dbReference type="ARBA" id="ARBA00022490"/>
    </source>
</evidence>
<dbReference type="InterPro" id="IPR018316">
    <property type="entry name" value="Tubulin/FtsZ_2-layer-sand-dom"/>
</dbReference>
<dbReference type="InterPro" id="IPR000158">
    <property type="entry name" value="Cell_div_FtsZ"/>
</dbReference>
<feature type="region of interest" description="Disordered" evidence="11">
    <location>
        <begin position="319"/>
        <end position="419"/>
    </location>
</feature>
<dbReference type="InterPro" id="IPR036525">
    <property type="entry name" value="Tubulin/FtsZ_GTPase_sf"/>
</dbReference>
<dbReference type="GO" id="GO:0043093">
    <property type="term" value="P:FtsZ-dependent cytokinesis"/>
    <property type="evidence" value="ECO:0007669"/>
    <property type="project" value="UniProtKB-UniRule"/>
</dbReference>
<dbReference type="InterPro" id="IPR024757">
    <property type="entry name" value="FtsZ_C"/>
</dbReference>